<dbReference type="GO" id="GO:0005634">
    <property type="term" value="C:nucleus"/>
    <property type="evidence" value="ECO:0007669"/>
    <property type="project" value="UniProtKB-SubCell"/>
</dbReference>
<feature type="region of interest" description="Disordered" evidence="4">
    <location>
        <begin position="270"/>
        <end position="293"/>
    </location>
</feature>
<dbReference type="Proteomes" id="UP000750334">
    <property type="component" value="Unassembled WGS sequence"/>
</dbReference>
<evidence type="ECO:0000256" key="1">
    <source>
        <dbReference type="ARBA" id="ARBA00004123"/>
    </source>
</evidence>
<feature type="region of interest" description="Disordered" evidence="4">
    <location>
        <begin position="851"/>
        <end position="870"/>
    </location>
</feature>
<evidence type="ECO:0000313" key="7">
    <source>
        <dbReference type="Proteomes" id="UP000750334"/>
    </source>
</evidence>
<keyword evidence="3" id="KW-0539">Nucleus</keyword>
<evidence type="ECO:0000313" key="6">
    <source>
        <dbReference type="EMBL" id="KAG0660372.1"/>
    </source>
</evidence>
<feature type="compositionally biased region" description="Basic and acidic residues" evidence="4">
    <location>
        <begin position="637"/>
        <end position="647"/>
    </location>
</feature>
<dbReference type="EMBL" id="PUHR01000177">
    <property type="protein sequence ID" value="KAG0660372.1"/>
    <property type="molecule type" value="Genomic_DNA"/>
</dbReference>
<feature type="compositionally biased region" description="Low complexity" evidence="4">
    <location>
        <begin position="273"/>
        <end position="283"/>
    </location>
</feature>
<dbReference type="PANTHER" id="PTHR14396:SF10">
    <property type="entry name" value="CLASPIN"/>
    <property type="match status" value="1"/>
</dbReference>
<dbReference type="Pfam" id="PF09444">
    <property type="entry name" value="MRC1"/>
    <property type="match status" value="1"/>
</dbReference>
<comment type="subcellular location">
    <subcellularLocation>
        <location evidence="1">Nucleus</location>
    </subcellularLocation>
</comment>
<organism evidence="6 7">
    <name type="scientific">Maudiozyma exigua</name>
    <name type="common">Yeast</name>
    <name type="synonym">Kazachstania exigua</name>
    <dbReference type="NCBI Taxonomy" id="34358"/>
    <lineage>
        <taxon>Eukaryota</taxon>
        <taxon>Fungi</taxon>
        <taxon>Dikarya</taxon>
        <taxon>Ascomycota</taxon>
        <taxon>Saccharomycotina</taxon>
        <taxon>Saccharomycetes</taxon>
        <taxon>Saccharomycetales</taxon>
        <taxon>Saccharomycetaceae</taxon>
        <taxon>Maudiozyma</taxon>
    </lineage>
</organism>
<dbReference type="GO" id="GO:0033314">
    <property type="term" value="P:mitotic DNA replication checkpoint signaling"/>
    <property type="evidence" value="ECO:0007669"/>
    <property type="project" value="TreeGrafter"/>
</dbReference>
<feature type="region of interest" description="Disordered" evidence="4">
    <location>
        <begin position="989"/>
        <end position="1024"/>
    </location>
</feature>
<dbReference type="GO" id="GO:0010997">
    <property type="term" value="F:anaphase-promoting complex binding"/>
    <property type="evidence" value="ECO:0007669"/>
    <property type="project" value="TreeGrafter"/>
</dbReference>
<feature type="compositionally biased region" description="Polar residues" evidence="4">
    <location>
        <begin position="284"/>
        <end position="293"/>
    </location>
</feature>
<gene>
    <name evidence="6" type="ORF">C6P45_001599</name>
</gene>
<comment type="caution">
    <text evidence="6">The sequence shown here is derived from an EMBL/GenBank/DDBJ whole genome shotgun (WGS) entry which is preliminary data.</text>
</comment>
<sequence>MDSLLDSLIPLKTKKNKKRTTYQKTTSTDAENNEVTNLSGTGFLFDNNTIDKIKHRLNDENVDGSEENSNNKEDEIRNNAFGLQNQLISDLYDGGEDLEETMEKTQAIEKQTTTVNSDLLGIQSSTELIATRIITKSVPGTINSTNSTLEQTQIIEHAHLNATHINNTQRQTSPVMDMQQTQIIGKPNHADSVETVNSIHQTQTQIIQPIVNEPTDEIATQIIIHKPNDENEDISVTQKITGESDINIFNFTQNFNKSLFSDMVGPQKTQLINNSNNSNNNNNTSISEETTDTQVIKNDATQIIPKITERQSDSLTNLKTQKDQLSTDCESSEHYDKATDKVQEAHYDKTQADSSFLNTQSSANNDIQIDQTAADKPQNLKIHAIQKLLAEQEQEKERTRLIEYKRPIKKLVSKLKFSKDDFLADFDDSDVSEEEREEEKDNDQPANKPTSTESNILEEQFEKELDEFDRSNLSNNFNREGINDHDGDDEEHSFINKDMTNSDNKPPLHITGLINYETELKKEIHSEQYINLDEDSSDSDSGNTRLSHASKASLLNIRVRLSKKATHTKKLKQSKSTPNKLFSTLMQANQKQIQEHHKEIIESKGLDASLIEKEKDIVENLLEQEIMRNQKIRKREKEKENLEKMEDNVDFDYSDNELEASDATDDEIRINEDINNEESASEGSEANLSSNENIEEDGAIDEIGIAENKNNDDDEEEDIMRKTNNRTKTLHITDADDSEDEEEPEQTKKDNSVEDEDSVSYARNAIDLGQYGSNLDKQPTQDNKIAPLVNKTIPSDFFEDDEGEDVDEDDKDEMEARILYIDNQKKKQQERDRKIQKGKAKMKKLGISNFVEEEAEESEDEWFGVGGVDGDGADEYDSEVEKMIDDYSKANFNPDEIRQMIAQEKKDTDLKMVEKILHDLKNGGLRKRGRSTYDLELSDDEDDDLRQYRIKRREMMKQRRLDLGVDKLVQNPKSKAFFESMVEDIIDTKNPFGDTEVNNDTQSTATGGDTQEIPEKESSETPEVDIKSGAISKKFTLSEDFVHRSLSFLSETNKDVAEIENDKMLARIQHGRDVEDLSTLKKQSSIKSFKSIHSSQGIVDLDGDENETDRDQNKNSAFRNDDSDINRFRHPSILKLFGSKTDINDKFKEGSKSVKVVNSYKSVGSNKASITYLGKTRKLMPPKKRKRGFLIGSGRESKLNQLFNTHSNSFE</sequence>
<feature type="compositionally biased region" description="Polar residues" evidence="4">
    <location>
        <begin position="996"/>
        <end position="1009"/>
    </location>
</feature>
<feature type="region of interest" description="Disordered" evidence="4">
    <location>
        <begin position="429"/>
        <end position="456"/>
    </location>
</feature>
<feature type="compositionally biased region" description="Acidic residues" evidence="4">
    <location>
        <begin position="735"/>
        <end position="744"/>
    </location>
</feature>
<evidence type="ECO:0000256" key="4">
    <source>
        <dbReference type="SAM" id="MobiDB-lite"/>
    </source>
</evidence>
<dbReference type="OrthoDB" id="2130597at2759"/>
<dbReference type="InterPro" id="IPR018564">
    <property type="entry name" value="Repl_chkpnt_MRC1_dom"/>
</dbReference>
<feature type="region of interest" description="Disordered" evidence="4">
    <location>
        <begin position="58"/>
        <end position="78"/>
    </location>
</feature>
<feature type="compositionally biased region" description="Polar residues" evidence="4">
    <location>
        <begin position="444"/>
        <end position="456"/>
    </location>
</feature>
<keyword evidence="2" id="KW-0597">Phosphoprotein</keyword>
<feature type="region of interest" description="Disordered" evidence="4">
    <location>
        <begin position="637"/>
        <end position="809"/>
    </location>
</feature>
<dbReference type="PANTHER" id="PTHR14396">
    <property type="entry name" value="CLASPIN"/>
    <property type="match status" value="1"/>
</dbReference>
<feature type="compositionally biased region" description="Acidic residues" evidence="4">
    <location>
        <begin position="648"/>
        <end position="665"/>
    </location>
</feature>
<name>A0A9P6W1W9_MAUEX</name>
<evidence type="ECO:0000259" key="5">
    <source>
        <dbReference type="Pfam" id="PF09444"/>
    </source>
</evidence>
<feature type="compositionally biased region" description="Acidic residues" evidence="4">
    <location>
        <begin position="851"/>
        <end position="862"/>
    </location>
</feature>
<feature type="domain" description="DNA replication checkpoint mediator MRC1" evidence="5">
    <location>
        <begin position="843"/>
        <end position="980"/>
    </location>
</feature>
<keyword evidence="7" id="KW-1185">Reference proteome</keyword>
<feature type="compositionally biased region" description="Acidic residues" evidence="4">
    <location>
        <begin position="429"/>
        <end position="441"/>
    </location>
</feature>
<feature type="compositionally biased region" description="Low complexity" evidence="4">
    <location>
        <begin position="681"/>
        <end position="692"/>
    </location>
</feature>
<dbReference type="AlphaFoldDB" id="A0A9P6W1W9"/>
<feature type="compositionally biased region" description="Basic and acidic residues" evidence="4">
    <location>
        <begin position="1109"/>
        <end position="1123"/>
    </location>
</feature>
<accession>A0A9P6W1W9</accession>
<evidence type="ECO:0000256" key="2">
    <source>
        <dbReference type="ARBA" id="ARBA00022553"/>
    </source>
</evidence>
<feature type="compositionally biased region" description="Polar residues" evidence="4">
    <location>
        <begin position="771"/>
        <end position="783"/>
    </location>
</feature>
<proteinExistence type="predicted"/>
<evidence type="ECO:0000256" key="3">
    <source>
        <dbReference type="ARBA" id="ARBA00023242"/>
    </source>
</evidence>
<protein>
    <recommendedName>
        <fullName evidence="5">DNA replication checkpoint mediator MRC1 domain-containing protein</fullName>
    </recommendedName>
</protein>
<feature type="region of interest" description="Disordered" evidence="4">
    <location>
        <begin position="1097"/>
        <end position="1123"/>
    </location>
</feature>
<dbReference type="GO" id="GO:0007095">
    <property type="term" value="P:mitotic G2 DNA damage checkpoint signaling"/>
    <property type="evidence" value="ECO:0007669"/>
    <property type="project" value="TreeGrafter"/>
</dbReference>
<feature type="compositionally biased region" description="Acidic residues" evidence="4">
    <location>
        <begin position="797"/>
        <end position="809"/>
    </location>
</feature>
<dbReference type="InterPro" id="IPR024146">
    <property type="entry name" value="Claspin"/>
</dbReference>
<reference evidence="6 7" key="1">
    <citation type="submission" date="2020-11" db="EMBL/GenBank/DDBJ databases">
        <title>Kefir isolates.</title>
        <authorList>
            <person name="Marcisauskas S."/>
            <person name="Kim Y."/>
            <person name="Blasche S."/>
        </authorList>
    </citation>
    <scope>NUCLEOTIDE SEQUENCE [LARGE SCALE GENOMIC DNA]</scope>
    <source>
        <strain evidence="6 7">OG2</strain>
    </source>
</reference>